<evidence type="ECO:0000256" key="3">
    <source>
        <dbReference type="ARBA" id="ARBA00022833"/>
    </source>
</evidence>
<dbReference type="GO" id="GO:0008270">
    <property type="term" value="F:zinc ion binding"/>
    <property type="evidence" value="ECO:0007669"/>
    <property type="project" value="UniProtKB-KW"/>
</dbReference>
<feature type="domain" description="GRF-type" evidence="6">
    <location>
        <begin position="48"/>
        <end position="92"/>
    </location>
</feature>
<name>A0A8H7YDH3_AJECA</name>
<evidence type="ECO:0000256" key="4">
    <source>
        <dbReference type="PROSITE-ProRule" id="PRU01343"/>
    </source>
</evidence>
<feature type="region of interest" description="Disordered" evidence="5">
    <location>
        <begin position="179"/>
        <end position="212"/>
    </location>
</feature>
<proteinExistence type="predicted"/>
<dbReference type="Proteomes" id="UP000670092">
    <property type="component" value="Unassembled WGS sequence"/>
</dbReference>
<dbReference type="GO" id="GO:0008168">
    <property type="term" value="F:methyltransferase activity"/>
    <property type="evidence" value="ECO:0007669"/>
    <property type="project" value="UniProtKB-KW"/>
</dbReference>
<feature type="region of interest" description="Disordered" evidence="5">
    <location>
        <begin position="227"/>
        <end position="296"/>
    </location>
</feature>
<evidence type="ECO:0000313" key="8">
    <source>
        <dbReference type="Proteomes" id="UP000670092"/>
    </source>
</evidence>
<dbReference type="AlphaFoldDB" id="A0A8H7YDH3"/>
<feature type="region of interest" description="Disordered" evidence="5">
    <location>
        <begin position="330"/>
        <end position="390"/>
    </location>
</feature>
<feature type="compositionally biased region" description="Acidic residues" evidence="5">
    <location>
        <begin position="200"/>
        <end position="212"/>
    </location>
</feature>
<dbReference type="GO" id="GO:0032259">
    <property type="term" value="P:methylation"/>
    <property type="evidence" value="ECO:0007669"/>
    <property type="project" value="UniProtKB-KW"/>
</dbReference>
<keyword evidence="2 4" id="KW-0863">Zinc-finger</keyword>
<reference evidence="7 8" key="1">
    <citation type="submission" date="2021-01" db="EMBL/GenBank/DDBJ databases">
        <title>Chromosome-level genome assembly of a human fungal pathogen reveals clustering of transcriptionally co-regulated genes.</title>
        <authorList>
            <person name="Voorhies M."/>
            <person name="Cohen S."/>
            <person name="Shea T.P."/>
            <person name="Petrus S."/>
            <person name="Munoz J.F."/>
            <person name="Poplawski S."/>
            <person name="Goldman W.E."/>
            <person name="Michael T."/>
            <person name="Cuomo C.A."/>
            <person name="Sil A."/>
            <person name="Beyhan S."/>
        </authorList>
    </citation>
    <scope>NUCLEOTIDE SEQUENCE [LARGE SCALE GENOMIC DNA]</scope>
    <source>
        <strain evidence="7 8">G184AR</strain>
    </source>
</reference>
<sequence>MFSRHDPLPSTPSTRDRNKPPASTPRSLPSRSTAVPLHGLFANRKWHCNCEPRRWADHFQTKNGGKNHGRWFYTCPKPQGKRCNFFLWGEEAVIRERDMAKVLKSPEAEVGAGATGYSTSNTIGSGVMSKTPSRPLAQASIDTRTGLLTPRSATKKRSRDYEQGYGYEQSYGYRLNSVSELGSPSKKSRVEGVSIKRENEEEIGGEDDSFGWDDDIDENFVEQFVRQENSRQTQEQDTFRPSTPRKSPGWFRDGRGLFVSKDEGDGARGTCRDGSAHGERNKDPAGLDDPFGPVPSTRLFASYQRPNPTPSISLSRFSTPQTTRSIFTYGQDTATTPPRTTIADQSDLASPPTPTPIRYPSTPLLHSDSIPSAATPSVISSTTTSTISPQKTRTIVSNTLAVLSKHDIALSPAAKRELVTLLNTEYLHTQAIIKGRDVSRAAVRNRDTQIQTLRGRIAVLEAEREGFRLGRLSKDSARFESLERVEERDDG</sequence>
<evidence type="ECO:0000259" key="6">
    <source>
        <dbReference type="PROSITE" id="PS51999"/>
    </source>
</evidence>
<gene>
    <name evidence="7" type="ORF">I7I52_11119</name>
</gene>
<dbReference type="EMBL" id="JAEVHI010000007">
    <property type="protein sequence ID" value="KAG5287368.1"/>
    <property type="molecule type" value="Genomic_DNA"/>
</dbReference>
<feature type="compositionally biased region" description="Low complexity" evidence="5">
    <location>
        <begin position="369"/>
        <end position="389"/>
    </location>
</feature>
<evidence type="ECO:0000256" key="2">
    <source>
        <dbReference type="ARBA" id="ARBA00022771"/>
    </source>
</evidence>
<feature type="compositionally biased region" description="Polar residues" evidence="5">
    <location>
        <begin position="330"/>
        <end position="348"/>
    </location>
</feature>
<dbReference type="VEuPathDB" id="FungiDB:I7I52_11119"/>
<feature type="compositionally biased region" description="Basic and acidic residues" evidence="5">
    <location>
        <begin position="252"/>
        <end position="285"/>
    </location>
</feature>
<feature type="compositionally biased region" description="Polar residues" evidence="5">
    <location>
        <begin position="227"/>
        <end position="245"/>
    </location>
</feature>
<feature type="region of interest" description="Disordered" evidence="5">
    <location>
        <begin position="1"/>
        <end position="33"/>
    </location>
</feature>
<keyword evidence="3" id="KW-0862">Zinc</keyword>
<evidence type="ECO:0000256" key="5">
    <source>
        <dbReference type="SAM" id="MobiDB-lite"/>
    </source>
</evidence>
<dbReference type="Pfam" id="PF06839">
    <property type="entry name" value="Zn_ribbon_GRF"/>
    <property type="match status" value="1"/>
</dbReference>
<keyword evidence="7" id="KW-0808">Transferase</keyword>
<accession>A0A8H7YDH3</accession>
<organism evidence="7 8">
    <name type="scientific">Ajellomyces capsulatus</name>
    <name type="common">Darling's disease fungus</name>
    <name type="synonym">Histoplasma capsulatum</name>
    <dbReference type="NCBI Taxonomy" id="5037"/>
    <lineage>
        <taxon>Eukaryota</taxon>
        <taxon>Fungi</taxon>
        <taxon>Dikarya</taxon>
        <taxon>Ascomycota</taxon>
        <taxon>Pezizomycotina</taxon>
        <taxon>Eurotiomycetes</taxon>
        <taxon>Eurotiomycetidae</taxon>
        <taxon>Onygenales</taxon>
        <taxon>Ajellomycetaceae</taxon>
        <taxon>Histoplasma</taxon>
    </lineage>
</organism>
<keyword evidence="7" id="KW-0489">Methyltransferase</keyword>
<feature type="compositionally biased region" description="Polar residues" evidence="5">
    <location>
        <begin position="24"/>
        <end position="33"/>
    </location>
</feature>
<dbReference type="InterPro" id="IPR010666">
    <property type="entry name" value="Znf_GRF"/>
</dbReference>
<dbReference type="PROSITE" id="PS51999">
    <property type="entry name" value="ZF_GRF"/>
    <property type="match status" value="1"/>
</dbReference>
<evidence type="ECO:0000256" key="1">
    <source>
        <dbReference type="ARBA" id="ARBA00022723"/>
    </source>
</evidence>
<dbReference type="OrthoDB" id="430051at2759"/>
<comment type="caution">
    <text evidence="7">The sequence shown here is derived from an EMBL/GenBank/DDBJ whole genome shotgun (WGS) entry which is preliminary data.</text>
</comment>
<evidence type="ECO:0000313" key="7">
    <source>
        <dbReference type="EMBL" id="KAG5287368.1"/>
    </source>
</evidence>
<protein>
    <submittedName>
        <fullName evidence="7">tRNA methyltransferase Trm5</fullName>
    </submittedName>
</protein>
<feature type="compositionally biased region" description="Basic and acidic residues" evidence="5">
    <location>
        <begin position="188"/>
        <end position="199"/>
    </location>
</feature>
<keyword evidence="1" id="KW-0479">Metal-binding</keyword>